<dbReference type="eggNOG" id="ENOG502ZA62">
    <property type="taxonomic scope" value="Bacteria"/>
</dbReference>
<reference evidence="3 4" key="1">
    <citation type="submission" date="2013-09" db="EMBL/GenBank/DDBJ databases">
        <title>Complete genome sequence of Corynebacterium doosanense CAU 212(T) (=DSM 45436(T)), isolated from activated sludge.</title>
        <authorList>
            <person name="Schaffert L."/>
            <person name="Albersmeier A."/>
            <person name="Kalinowski J."/>
            <person name="Ruckert C."/>
        </authorList>
    </citation>
    <scope>NUCLEOTIDE SEQUENCE [LARGE SCALE GENOMIC DNA]</scope>
    <source>
        <strain evidence="3 4">CAU 212</strain>
    </source>
</reference>
<dbReference type="HOGENOM" id="CLU_089257_0_0_11"/>
<dbReference type="InterPro" id="IPR025445">
    <property type="entry name" value="DUF4191"/>
</dbReference>
<sequence length="269" mass="30328">MAKDKDKGSTAASKVAEKAAKKEQRQAKRTQRNNTWKQMWEAFNLQRKQDKKLIPLMLLVLLGTMLVFFLLGLLWGGQWWMLVIAIPLGVLLAVLLFTRRLESSMYDRVADQTGAGGWALENMRNTMGVAWITKTGVAGTTQMDVVHRVVGNPGVVLVGEGNPTRLKPLMKQQAKRIDRVLAGVPVYEVFVGDDEEKDQVPLKKLQRHMLKFPRNYKKDEVYSLSAKLDAIDATTARQAGLPKGPMPKQAQNMSGMNRRMRRAQERQGK</sequence>
<dbReference type="EMBL" id="CP006764">
    <property type="protein sequence ID" value="AIT61508.1"/>
    <property type="molecule type" value="Genomic_DNA"/>
</dbReference>
<gene>
    <name evidence="3" type="ORF">CDOO_09685</name>
</gene>
<dbReference type="RefSeq" id="WP_018020815.1">
    <property type="nucleotide sequence ID" value="NZ_AQUX01000001.1"/>
</dbReference>
<feature type="region of interest" description="Disordered" evidence="1">
    <location>
        <begin position="1"/>
        <end position="33"/>
    </location>
</feature>
<accession>A0A097IHC4</accession>
<dbReference type="OrthoDB" id="8479889at2"/>
<keyword evidence="2" id="KW-1133">Transmembrane helix</keyword>
<evidence type="ECO:0000313" key="4">
    <source>
        <dbReference type="Proteomes" id="UP000029914"/>
    </source>
</evidence>
<dbReference type="AlphaFoldDB" id="A0A097IHC4"/>
<evidence type="ECO:0000256" key="1">
    <source>
        <dbReference type="SAM" id="MobiDB-lite"/>
    </source>
</evidence>
<feature type="transmembrane region" description="Helical" evidence="2">
    <location>
        <begin position="79"/>
        <end position="98"/>
    </location>
</feature>
<dbReference type="STRING" id="558173.CDOO_09685"/>
<proteinExistence type="predicted"/>
<organism evidence="3 4">
    <name type="scientific">Corynebacterium doosanense CAU 212 = DSM 45436</name>
    <dbReference type="NCBI Taxonomy" id="558173"/>
    <lineage>
        <taxon>Bacteria</taxon>
        <taxon>Bacillati</taxon>
        <taxon>Actinomycetota</taxon>
        <taxon>Actinomycetes</taxon>
        <taxon>Mycobacteriales</taxon>
        <taxon>Corynebacteriaceae</taxon>
        <taxon>Corynebacterium</taxon>
    </lineage>
</organism>
<evidence type="ECO:0000313" key="3">
    <source>
        <dbReference type="EMBL" id="AIT61508.1"/>
    </source>
</evidence>
<feature type="compositionally biased region" description="Basic and acidic residues" evidence="1">
    <location>
        <begin position="15"/>
        <end position="26"/>
    </location>
</feature>
<keyword evidence="2" id="KW-0472">Membrane</keyword>
<evidence type="ECO:0000256" key="2">
    <source>
        <dbReference type="SAM" id="Phobius"/>
    </source>
</evidence>
<dbReference type="Proteomes" id="UP000029914">
    <property type="component" value="Chromosome"/>
</dbReference>
<feature type="region of interest" description="Disordered" evidence="1">
    <location>
        <begin position="236"/>
        <end position="269"/>
    </location>
</feature>
<dbReference type="KEGG" id="cdo:CDOO_09685"/>
<protein>
    <submittedName>
        <fullName evidence="3">Membrane protein</fullName>
    </submittedName>
</protein>
<dbReference type="Pfam" id="PF13829">
    <property type="entry name" value="DUF4191"/>
    <property type="match status" value="1"/>
</dbReference>
<keyword evidence="4" id="KW-1185">Reference proteome</keyword>
<name>A0A097IHC4_9CORY</name>
<keyword evidence="2" id="KW-0812">Transmembrane</keyword>
<feature type="transmembrane region" description="Helical" evidence="2">
    <location>
        <begin position="53"/>
        <end position="73"/>
    </location>
</feature>